<keyword evidence="4" id="KW-0812">Transmembrane</keyword>
<accession>S7XUF0</accession>
<comment type="subcellular location">
    <subcellularLocation>
        <location evidence="1">Membrane</location>
        <topology evidence="1">Multi-pass membrane protein</topology>
    </subcellularLocation>
</comment>
<dbReference type="InterPro" id="IPR010920">
    <property type="entry name" value="LSM_dom_sf"/>
</dbReference>
<name>S7XUF0_SPRLO</name>
<dbReference type="InterPro" id="IPR002048">
    <property type="entry name" value="EF_hand_dom"/>
</dbReference>
<dbReference type="HOGENOM" id="CLU_036839_0_0_1"/>
<dbReference type="STRING" id="1358809.S7XUF0"/>
<dbReference type="InterPro" id="IPR006685">
    <property type="entry name" value="MscS_channel_2nd"/>
</dbReference>
<evidence type="ECO:0000256" key="3">
    <source>
        <dbReference type="ARBA" id="ARBA00022837"/>
    </source>
</evidence>
<proteinExistence type="inferred from homology"/>
<dbReference type="Proteomes" id="UP000014978">
    <property type="component" value="Unassembled WGS sequence"/>
</dbReference>
<dbReference type="InterPro" id="IPR016688">
    <property type="entry name" value="MscS-like_plants/fungi"/>
</dbReference>
<feature type="transmembrane region" description="Helical" evidence="4">
    <location>
        <begin position="63"/>
        <end position="87"/>
    </location>
</feature>
<evidence type="ECO:0000313" key="7">
    <source>
        <dbReference type="Proteomes" id="UP000014978"/>
    </source>
</evidence>
<dbReference type="OMA" id="NMMLLRI"/>
<dbReference type="OrthoDB" id="544685at2759"/>
<dbReference type="PROSITE" id="PS50222">
    <property type="entry name" value="EF_HAND_2"/>
    <property type="match status" value="1"/>
</dbReference>
<evidence type="ECO:0000313" key="6">
    <source>
        <dbReference type="EMBL" id="EPR79538.1"/>
    </source>
</evidence>
<comment type="caution">
    <text evidence="6">The sequence shown here is derived from an EMBL/GenBank/DDBJ whole genome shotgun (WGS) entry which is preliminary data.</text>
</comment>
<dbReference type="InterPro" id="IPR018247">
    <property type="entry name" value="EF_Hand_1_Ca_BS"/>
</dbReference>
<dbReference type="PANTHER" id="PTHR31618:SF1">
    <property type="entry name" value="EF-HAND DOMAIN-CONTAINING PROTEIN"/>
    <property type="match status" value="1"/>
</dbReference>
<dbReference type="AlphaFoldDB" id="S7XUF0"/>
<feature type="transmembrane region" description="Helical" evidence="4">
    <location>
        <begin position="37"/>
        <end position="57"/>
    </location>
</feature>
<dbReference type="PANTHER" id="PTHR31618">
    <property type="entry name" value="MECHANOSENSITIVE ION CHANNEL PROTEIN 5"/>
    <property type="match status" value="1"/>
</dbReference>
<evidence type="ECO:0000256" key="1">
    <source>
        <dbReference type="ARBA" id="ARBA00004141"/>
    </source>
</evidence>
<dbReference type="GO" id="GO:0005886">
    <property type="term" value="C:plasma membrane"/>
    <property type="evidence" value="ECO:0007669"/>
    <property type="project" value="TreeGrafter"/>
</dbReference>
<feature type="transmembrane region" description="Helical" evidence="4">
    <location>
        <begin position="295"/>
        <end position="318"/>
    </location>
</feature>
<dbReference type="InParanoid" id="S7XUF0"/>
<keyword evidence="7" id="KW-1185">Reference proteome</keyword>
<keyword evidence="4" id="KW-0472">Membrane</keyword>
<evidence type="ECO:0000256" key="2">
    <source>
        <dbReference type="ARBA" id="ARBA00008017"/>
    </source>
</evidence>
<dbReference type="SUPFAM" id="SSF47473">
    <property type="entry name" value="EF-hand"/>
    <property type="match status" value="1"/>
</dbReference>
<dbReference type="InterPro" id="IPR011992">
    <property type="entry name" value="EF-hand-dom_pair"/>
</dbReference>
<protein>
    <submittedName>
        <fullName evidence="6">MscS-Like mechanosensitive ion channel</fullName>
    </submittedName>
</protein>
<keyword evidence="4" id="KW-1133">Transmembrane helix</keyword>
<gene>
    <name evidence="6" type="ORF">SLOPH_1368</name>
</gene>
<evidence type="ECO:0000256" key="4">
    <source>
        <dbReference type="SAM" id="Phobius"/>
    </source>
</evidence>
<dbReference type="Pfam" id="PF00924">
    <property type="entry name" value="MS_channel_2nd"/>
    <property type="match status" value="1"/>
</dbReference>
<sequence length="505" mass="59175">MENKDERIKHIENVLEYDLYSKTGNYLTLPKTKILSIAYPCFFSLLFFLISITFYSLKSWHDYRLIGFYFFIFLGLWFLLELILKMIQKFYEKKDPTTFFVFFLNQNSFFLVFSSSLFICSLLAFLFDKSKDLEKLVSGKQEILNAKNAIGYPSILLAVASVLFVILLTKLTLQYVNFRIHRDYYNSRIEENEKNVRCLINLNGIMNEQLIPDLGAWAGIIFQNLKNGEELSISDFMRIFGSEEGEEMFYLFDEDRSGFVSKEEFVKRYLSLFKEKQILRLALIENAQGMFKLKLIIYILAIPIATFLVFTCIGRKSVFTAGLNMVTTGIIFPLSFIFGNMLSDIFQSLIFIFIIRPFDIGDKIEVSKNEYTVYEMGLLYSTLICDSKFHNISNEILRKEPITNLRRSKYITEEFKNKFSYDSVIGKLQKLEDEIDKFLASHRKIYNKKSEIRDINITDQGTALELIISIKLLCPYQEVQEAKIRKNVITLELHKIIKSLEIEYK</sequence>
<dbReference type="VEuPathDB" id="MicrosporidiaDB:SLOPH_1368"/>
<evidence type="ECO:0000259" key="5">
    <source>
        <dbReference type="PROSITE" id="PS50222"/>
    </source>
</evidence>
<dbReference type="SUPFAM" id="SSF50182">
    <property type="entry name" value="Sm-like ribonucleoproteins"/>
    <property type="match status" value="1"/>
</dbReference>
<feature type="domain" description="EF-hand" evidence="5">
    <location>
        <begin position="240"/>
        <end position="275"/>
    </location>
</feature>
<keyword evidence="3" id="KW-0106">Calcium</keyword>
<dbReference type="GO" id="GO:0005509">
    <property type="term" value="F:calcium ion binding"/>
    <property type="evidence" value="ECO:0007669"/>
    <property type="project" value="InterPro"/>
</dbReference>
<feature type="transmembrane region" description="Helical" evidence="4">
    <location>
        <begin position="150"/>
        <end position="173"/>
    </location>
</feature>
<feature type="transmembrane region" description="Helical" evidence="4">
    <location>
        <begin position="108"/>
        <end position="127"/>
    </location>
</feature>
<dbReference type="GO" id="GO:0008381">
    <property type="term" value="F:mechanosensitive monoatomic ion channel activity"/>
    <property type="evidence" value="ECO:0007669"/>
    <property type="project" value="TreeGrafter"/>
</dbReference>
<organism evidence="6 7">
    <name type="scientific">Spraguea lophii (strain 42_110)</name>
    <name type="common">Microsporidian parasite</name>
    <dbReference type="NCBI Taxonomy" id="1358809"/>
    <lineage>
        <taxon>Eukaryota</taxon>
        <taxon>Fungi</taxon>
        <taxon>Fungi incertae sedis</taxon>
        <taxon>Microsporidia</taxon>
        <taxon>Spragueidae</taxon>
        <taxon>Spraguea</taxon>
    </lineage>
</organism>
<dbReference type="GO" id="GO:0006820">
    <property type="term" value="P:monoatomic anion transport"/>
    <property type="evidence" value="ECO:0007669"/>
    <property type="project" value="TreeGrafter"/>
</dbReference>
<reference evidence="7" key="1">
    <citation type="journal article" date="2013" name="PLoS Genet.">
        <title>The genome of Spraguea lophii and the basis of host-microsporidian interactions.</title>
        <authorList>
            <person name="Campbell S.E."/>
            <person name="Williams T.A."/>
            <person name="Yousuf A."/>
            <person name="Soanes D.M."/>
            <person name="Paszkiewicz K.H."/>
            <person name="Williams B.A.P."/>
        </authorList>
    </citation>
    <scope>NUCLEOTIDE SEQUENCE [LARGE SCALE GENOMIC DNA]</scope>
    <source>
        <strain evidence="7">42_110</strain>
    </source>
</reference>
<dbReference type="PROSITE" id="PS00018">
    <property type="entry name" value="EF_HAND_1"/>
    <property type="match status" value="1"/>
</dbReference>
<comment type="similarity">
    <text evidence="2">Belongs to the MscS (TC 1.A.23) family.</text>
</comment>
<dbReference type="EMBL" id="ATCN01000207">
    <property type="protein sequence ID" value="EPR79538.1"/>
    <property type="molecule type" value="Genomic_DNA"/>
</dbReference>